<accession>A0ABQ8SE63</accession>
<protein>
    <submittedName>
        <fullName evidence="1">Uncharacterized protein</fullName>
    </submittedName>
</protein>
<sequence>MRSNCCAIAVIRPLARDNATAHTAHVSITAIQEVFDDRVQSGISVAGVPENFVLQEEIHRTSKSTDMSLSHLSTLKCHRSEPGSNPQPRAQKGTEFGAVKASIGIYTVICLQPFIPSPPLHDILAGLYTSTTGERDSCRIRTSTCRFAVQRSEVQFLRDGGHKEACNYYARHLQSVKKVVQSFDTDDAAAIQIRQELLNDETIEKEVTDIKSNFGYLPDAIIQLGKSGVELVEQINIMRTIVNKLSAVEVSTVSRWNTTLVTKPQRKVNGHQVGYLGGQTRVLLFRSIYCESLHSRSHALLHRNGVDPMLPKTRFWEELINNKSSATCSDTDSL</sequence>
<organism evidence="1 2">
    <name type="scientific">Periplaneta americana</name>
    <name type="common">American cockroach</name>
    <name type="synonym">Blatta americana</name>
    <dbReference type="NCBI Taxonomy" id="6978"/>
    <lineage>
        <taxon>Eukaryota</taxon>
        <taxon>Metazoa</taxon>
        <taxon>Ecdysozoa</taxon>
        <taxon>Arthropoda</taxon>
        <taxon>Hexapoda</taxon>
        <taxon>Insecta</taxon>
        <taxon>Pterygota</taxon>
        <taxon>Neoptera</taxon>
        <taxon>Polyneoptera</taxon>
        <taxon>Dictyoptera</taxon>
        <taxon>Blattodea</taxon>
        <taxon>Blattoidea</taxon>
        <taxon>Blattidae</taxon>
        <taxon>Blattinae</taxon>
        <taxon>Periplaneta</taxon>
    </lineage>
</organism>
<proteinExistence type="predicted"/>
<dbReference type="EMBL" id="JAJSOF020000029">
    <property type="protein sequence ID" value="KAJ4432387.1"/>
    <property type="molecule type" value="Genomic_DNA"/>
</dbReference>
<keyword evidence="2" id="KW-1185">Reference proteome</keyword>
<gene>
    <name evidence="1" type="ORF">ANN_21006</name>
</gene>
<comment type="caution">
    <text evidence="1">The sequence shown here is derived from an EMBL/GenBank/DDBJ whole genome shotgun (WGS) entry which is preliminary data.</text>
</comment>
<dbReference type="Proteomes" id="UP001148838">
    <property type="component" value="Unassembled WGS sequence"/>
</dbReference>
<name>A0ABQ8SE63_PERAM</name>
<evidence type="ECO:0000313" key="1">
    <source>
        <dbReference type="EMBL" id="KAJ4432387.1"/>
    </source>
</evidence>
<evidence type="ECO:0000313" key="2">
    <source>
        <dbReference type="Proteomes" id="UP001148838"/>
    </source>
</evidence>
<reference evidence="1 2" key="1">
    <citation type="journal article" date="2022" name="Allergy">
        <title>Genome assembly and annotation of Periplaneta americana reveal a comprehensive cockroach allergen profile.</title>
        <authorList>
            <person name="Wang L."/>
            <person name="Xiong Q."/>
            <person name="Saelim N."/>
            <person name="Wang L."/>
            <person name="Nong W."/>
            <person name="Wan A.T."/>
            <person name="Shi M."/>
            <person name="Liu X."/>
            <person name="Cao Q."/>
            <person name="Hui J.H.L."/>
            <person name="Sookrung N."/>
            <person name="Leung T.F."/>
            <person name="Tungtrongchitr A."/>
            <person name="Tsui S.K.W."/>
        </authorList>
    </citation>
    <scope>NUCLEOTIDE SEQUENCE [LARGE SCALE GENOMIC DNA]</scope>
    <source>
        <strain evidence="1">PWHHKU_190912</strain>
    </source>
</reference>